<name>A0A9W3J8N1_BACTU</name>
<dbReference type="AlphaFoldDB" id="A0A9W3J8N1"/>
<accession>A0A9W3J8N1</accession>
<dbReference type="EMBL" id="CP003752">
    <property type="protein sequence ID" value="AFQ16023.1"/>
    <property type="molecule type" value="Genomic_DNA"/>
</dbReference>
<evidence type="ECO:0000313" key="2">
    <source>
        <dbReference type="Proteomes" id="UP000005259"/>
    </source>
</evidence>
<dbReference type="Proteomes" id="UP000005259">
    <property type="component" value="Chromosome"/>
</dbReference>
<gene>
    <name evidence="1" type="ORF">BTG_12845</name>
</gene>
<reference evidence="1 2" key="1">
    <citation type="submission" date="2012-08" db="EMBL/GenBank/DDBJ databases">
        <authorList>
            <person name="Doggett N."/>
            <person name="Teshima H."/>
            <person name="Bruce D."/>
            <person name="Detter J.C."/>
            <person name="Johnson S.L."/>
            <person name="Han C."/>
        </authorList>
    </citation>
    <scope>NUCLEOTIDE SEQUENCE [LARGE SCALE GENOMIC DNA]</scope>
    <source>
        <strain evidence="1 2">HD-771</strain>
    </source>
</reference>
<sequence>MSQYIRDRKDFYLKYPNFWSDLYECEYSLFHVFSITNQTLEQLHLATERMGKIFFKTAKLL</sequence>
<proteinExistence type="predicted"/>
<organism evidence="1 2">
    <name type="scientific">Bacillus thuringiensis HD-771</name>
    <dbReference type="NCBI Taxonomy" id="1218175"/>
    <lineage>
        <taxon>Bacteria</taxon>
        <taxon>Bacillati</taxon>
        <taxon>Bacillota</taxon>
        <taxon>Bacilli</taxon>
        <taxon>Bacillales</taxon>
        <taxon>Bacillaceae</taxon>
        <taxon>Bacillus</taxon>
        <taxon>Bacillus cereus group</taxon>
    </lineage>
</organism>
<evidence type="ECO:0000313" key="1">
    <source>
        <dbReference type="EMBL" id="AFQ16023.1"/>
    </source>
</evidence>
<protein>
    <submittedName>
        <fullName evidence="1">Glutathionylspermidine synthase</fullName>
    </submittedName>
</protein>
<dbReference type="KEGG" id="bti:BTG_12845"/>